<comment type="caution">
    <text evidence="1">The sequence shown here is derived from an EMBL/GenBank/DDBJ whole genome shotgun (WGS) entry which is preliminary data.</text>
</comment>
<dbReference type="GO" id="GO:0005737">
    <property type="term" value="C:cytoplasm"/>
    <property type="evidence" value="ECO:0007669"/>
    <property type="project" value="TreeGrafter"/>
</dbReference>
<dbReference type="EMBL" id="JAHUZN010000001">
    <property type="protein sequence ID" value="KAG8503270.1"/>
    <property type="molecule type" value="Genomic_DNA"/>
</dbReference>
<name>A0A8J6DD75_9ROSI</name>
<protein>
    <submittedName>
        <fullName evidence="1">Uncharacterized protein</fullName>
    </submittedName>
</protein>
<proteinExistence type="predicted"/>
<keyword evidence="2" id="KW-1185">Reference proteome</keyword>
<dbReference type="PANTHER" id="PTHR28110">
    <property type="entry name" value="TRANSMEMBRANE PROTEIN"/>
    <property type="match status" value="1"/>
</dbReference>
<dbReference type="Proteomes" id="UP000701853">
    <property type="component" value="Chromosome 1"/>
</dbReference>
<accession>A0A8J6DD75</accession>
<evidence type="ECO:0000313" key="1">
    <source>
        <dbReference type="EMBL" id="KAG8503270.1"/>
    </source>
</evidence>
<dbReference type="InterPro" id="IPR055323">
    <property type="entry name" value="C57A10.07/YOR238W"/>
</dbReference>
<gene>
    <name evidence="1" type="ORF">CXB51_001259</name>
</gene>
<reference evidence="1 2" key="1">
    <citation type="journal article" date="2021" name="bioRxiv">
        <title>The Gossypium anomalum genome as a resource for cotton improvement and evolutionary analysis of hybrid incompatibility.</title>
        <authorList>
            <person name="Grover C.E."/>
            <person name="Yuan D."/>
            <person name="Arick M.A."/>
            <person name="Miller E.R."/>
            <person name="Hu G."/>
            <person name="Peterson D.G."/>
            <person name="Wendel J.F."/>
            <person name="Udall J.A."/>
        </authorList>
    </citation>
    <scope>NUCLEOTIDE SEQUENCE [LARGE SCALE GENOMIC DNA]</scope>
    <source>
        <strain evidence="1">JFW-Udall</strain>
        <tissue evidence="1">Leaf</tissue>
    </source>
</reference>
<dbReference type="OrthoDB" id="10379782at2759"/>
<organism evidence="1 2">
    <name type="scientific">Gossypium anomalum</name>
    <dbReference type="NCBI Taxonomy" id="47600"/>
    <lineage>
        <taxon>Eukaryota</taxon>
        <taxon>Viridiplantae</taxon>
        <taxon>Streptophyta</taxon>
        <taxon>Embryophyta</taxon>
        <taxon>Tracheophyta</taxon>
        <taxon>Spermatophyta</taxon>
        <taxon>Magnoliopsida</taxon>
        <taxon>eudicotyledons</taxon>
        <taxon>Gunneridae</taxon>
        <taxon>Pentapetalae</taxon>
        <taxon>rosids</taxon>
        <taxon>malvids</taxon>
        <taxon>Malvales</taxon>
        <taxon>Malvaceae</taxon>
        <taxon>Malvoideae</taxon>
        <taxon>Gossypium</taxon>
    </lineage>
</organism>
<dbReference type="PANTHER" id="PTHR28110:SF1">
    <property type="entry name" value="TRANSMEMBRANE PROTEIN"/>
    <property type="match status" value="1"/>
</dbReference>
<evidence type="ECO:0000313" key="2">
    <source>
        <dbReference type="Proteomes" id="UP000701853"/>
    </source>
</evidence>
<dbReference type="AlphaFoldDB" id="A0A8J6DD75"/>
<sequence length="146" mass="17077">MKKSMLKAELSKDMRTFPTVHSSDCGNNEAPINYQQLLLVFFPLPSSLISVIMNNYPFGSNSSKSFNAYPRGDFDIESDNIKRTRRFSLYEQHYRMLRNYRKLDEGSSNYYLYAKLKNLVVVFGYSIYTSNSCKKVDNEDSWFLEP</sequence>